<evidence type="ECO:0000256" key="5">
    <source>
        <dbReference type="SAM" id="MobiDB-lite"/>
    </source>
</evidence>
<keyword evidence="2" id="KW-0813">Transport</keyword>
<evidence type="ECO:0000259" key="6">
    <source>
        <dbReference type="Pfam" id="PF08352"/>
    </source>
</evidence>
<evidence type="ECO:0000313" key="7">
    <source>
        <dbReference type="EMBL" id="KPN31607.1"/>
    </source>
</evidence>
<dbReference type="Gene3D" id="3.40.50.300">
    <property type="entry name" value="P-loop containing nucleotide triphosphate hydrolases"/>
    <property type="match status" value="1"/>
</dbReference>
<organism evidence="7 8">
    <name type="scientific">Halolamina pelagica</name>
    <dbReference type="NCBI Taxonomy" id="699431"/>
    <lineage>
        <taxon>Archaea</taxon>
        <taxon>Methanobacteriati</taxon>
        <taxon>Methanobacteriota</taxon>
        <taxon>Stenosarchaea group</taxon>
        <taxon>Halobacteria</taxon>
        <taxon>Halobacteriales</taxon>
        <taxon>Haloferacaceae</taxon>
    </lineage>
</organism>
<comment type="similarity">
    <text evidence="1">Belongs to the ABC transporter superfamily.</text>
</comment>
<name>A0A0P7GCC7_9EURY</name>
<dbReference type="InterPro" id="IPR050319">
    <property type="entry name" value="ABC_transp_ATP-bind"/>
</dbReference>
<evidence type="ECO:0000313" key="8">
    <source>
        <dbReference type="Proteomes" id="UP000050535"/>
    </source>
</evidence>
<keyword evidence="3" id="KW-0547">Nucleotide-binding</keyword>
<feature type="region of interest" description="Disordered" evidence="5">
    <location>
        <begin position="225"/>
        <end position="264"/>
    </location>
</feature>
<dbReference type="PANTHER" id="PTHR43776">
    <property type="entry name" value="TRANSPORT ATP-BINDING PROTEIN"/>
    <property type="match status" value="1"/>
</dbReference>
<dbReference type="EMBL" id="LGUC01000001">
    <property type="protein sequence ID" value="KPN31607.1"/>
    <property type="molecule type" value="Genomic_DNA"/>
</dbReference>
<evidence type="ECO:0000256" key="4">
    <source>
        <dbReference type="ARBA" id="ARBA00022840"/>
    </source>
</evidence>
<evidence type="ECO:0000256" key="2">
    <source>
        <dbReference type="ARBA" id="ARBA00022448"/>
    </source>
</evidence>
<dbReference type="InterPro" id="IPR027417">
    <property type="entry name" value="P-loop_NTPase"/>
</dbReference>
<sequence>MEPEFVVLDEPVSALDVSVQAQILNLLMDLQAELGLTYLFIAHDLSVVEHICDRVAVMYLGNVMELGPTEELFDDPANPYTRALLSAVPEPDPTAEIDRMTLRGTPPSPRDPPTGCPFSTRCPVKIRPEGFEAVDDETWEAIEVFRETLRARGRAERSLSERARGLLGFETRFATVDEVVDELFADRELPGSIREPVERASDLARDGDEDAALEHLRAELGSVCDHEQPTAHGVDATGRESRCHRHDDEYDEPAAVGPSVGDAE</sequence>
<proteinExistence type="inferred from homology"/>
<dbReference type="GO" id="GO:0015833">
    <property type="term" value="P:peptide transport"/>
    <property type="evidence" value="ECO:0007669"/>
    <property type="project" value="InterPro"/>
</dbReference>
<keyword evidence="8" id="KW-1185">Reference proteome</keyword>
<keyword evidence="7" id="KW-0378">Hydrolase</keyword>
<dbReference type="STRING" id="699431.SY89_02356"/>
<evidence type="ECO:0000256" key="3">
    <source>
        <dbReference type="ARBA" id="ARBA00022741"/>
    </source>
</evidence>
<protein>
    <submittedName>
        <fullName evidence="7">Trehalose/maltose import ATP-binding protein MalK</fullName>
        <ecNumber evidence="7">3.6.3.19</ecNumber>
    </submittedName>
</protein>
<reference evidence="8" key="1">
    <citation type="submission" date="2013-11" db="EMBL/GenBank/DDBJ databases">
        <authorList>
            <person name="Hoang H.T."/>
            <person name="Killian M.L."/>
            <person name="Madson D.M."/>
            <person name="Arruda P.H.E."/>
            <person name="Sun D."/>
            <person name="Schwartz K.J."/>
            <person name="Yoon K."/>
        </authorList>
    </citation>
    <scope>NUCLEOTIDE SEQUENCE [LARGE SCALE GENOMIC DNA]</scope>
    <source>
        <strain evidence="8">CDK2</strain>
    </source>
</reference>
<dbReference type="Pfam" id="PF08352">
    <property type="entry name" value="oligo_HPY"/>
    <property type="match status" value="1"/>
</dbReference>
<feature type="domain" description="Oligopeptide/dipeptide ABC transporter C-terminal" evidence="6">
    <location>
        <begin position="64"/>
        <end position="125"/>
    </location>
</feature>
<dbReference type="AlphaFoldDB" id="A0A0P7GCC7"/>
<dbReference type="GO" id="GO:0016787">
    <property type="term" value="F:hydrolase activity"/>
    <property type="evidence" value="ECO:0007669"/>
    <property type="project" value="UniProtKB-KW"/>
</dbReference>
<dbReference type="EC" id="3.6.3.19" evidence="7"/>
<comment type="caution">
    <text evidence="7">The sequence shown here is derived from an EMBL/GenBank/DDBJ whole genome shotgun (WGS) entry which is preliminary data.</text>
</comment>
<dbReference type="InterPro" id="IPR013563">
    <property type="entry name" value="Oligopep_ABC_C"/>
</dbReference>
<evidence type="ECO:0000256" key="1">
    <source>
        <dbReference type="ARBA" id="ARBA00005417"/>
    </source>
</evidence>
<dbReference type="GO" id="GO:0005524">
    <property type="term" value="F:ATP binding"/>
    <property type="evidence" value="ECO:0007669"/>
    <property type="project" value="UniProtKB-KW"/>
</dbReference>
<keyword evidence="4 7" id="KW-0067">ATP-binding</keyword>
<dbReference type="PANTHER" id="PTHR43776:SF7">
    <property type="entry name" value="D,D-DIPEPTIDE TRANSPORT ATP-BINDING PROTEIN DDPF-RELATED"/>
    <property type="match status" value="1"/>
</dbReference>
<dbReference type="Proteomes" id="UP000050535">
    <property type="component" value="Unassembled WGS sequence"/>
</dbReference>
<accession>A0A0P7GCC7</accession>
<dbReference type="NCBIfam" id="TIGR01727">
    <property type="entry name" value="oligo_HPY"/>
    <property type="match status" value="1"/>
</dbReference>
<feature type="compositionally biased region" description="Basic and acidic residues" evidence="5">
    <location>
        <begin position="237"/>
        <end position="248"/>
    </location>
</feature>
<dbReference type="PATRIC" id="fig|699431.3.peg.2416"/>
<dbReference type="SUPFAM" id="SSF52540">
    <property type="entry name" value="P-loop containing nucleoside triphosphate hydrolases"/>
    <property type="match status" value="1"/>
</dbReference>
<gene>
    <name evidence="7" type="primary">malK_23</name>
    <name evidence="7" type="ORF">SY89_02356</name>
</gene>